<feature type="domain" description="Tyr recombinase" evidence="5">
    <location>
        <begin position="110"/>
        <end position="316"/>
    </location>
</feature>
<organism evidence="6 7">
    <name type="scientific">Enorma phocaeensis</name>
    <dbReference type="NCBI Taxonomy" id="1871019"/>
    <lineage>
        <taxon>Bacteria</taxon>
        <taxon>Bacillati</taxon>
        <taxon>Actinomycetota</taxon>
        <taxon>Coriobacteriia</taxon>
        <taxon>Coriobacteriales</taxon>
        <taxon>Coriobacteriaceae</taxon>
        <taxon>Enorma</taxon>
    </lineage>
</organism>
<accession>A0ABT7VB13</accession>
<dbReference type="Pfam" id="PF00589">
    <property type="entry name" value="Phage_integrase"/>
    <property type="match status" value="1"/>
</dbReference>
<dbReference type="CDD" id="cd01189">
    <property type="entry name" value="INT_ICEBs1_C_like"/>
    <property type="match status" value="1"/>
</dbReference>
<reference evidence="7" key="1">
    <citation type="submission" date="2023-06" db="EMBL/GenBank/DDBJ databases">
        <title>Identification and characterization of horizontal gene transfer across gut microbiota members of farm animals based on homology search.</title>
        <authorList>
            <person name="Zeman M."/>
            <person name="Kubasova T."/>
            <person name="Jahodarova E."/>
            <person name="Nykrynova M."/>
            <person name="Rychlik I."/>
        </authorList>
    </citation>
    <scope>NUCLEOTIDE SEQUENCE [LARGE SCALE GENOMIC DNA]</scope>
    <source>
        <strain evidence="7">154_Feed</strain>
    </source>
</reference>
<dbReference type="RefSeq" id="WP_289545137.1">
    <property type="nucleotide sequence ID" value="NZ_JAUDDZ010000007.1"/>
</dbReference>
<evidence type="ECO:0000256" key="1">
    <source>
        <dbReference type="ARBA" id="ARBA00008857"/>
    </source>
</evidence>
<keyword evidence="3" id="KW-0233">DNA recombination</keyword>
<dbReference type="InterPro" id="IPR011010">
    <property type="entry name" value="DNA_brk_join_enz"/>
</dbReference>
<dbReference type="PROSITE" id="PS51898">
    <property type="entry name" value="TYR_RECOMBINASE"/>
    <property type="match status" value="1"/>
</dbReference>
<keyword evidence="2" id="KW-0238">DNA-binding</keyword>
<evidence type="ECO:0000313" key="7">
    <source>
        <dbReference type="Proteomes" id="UP001529421"/>
    </source>
</evidence>
<gene>
    <name evidence="6" type="ORF">QUW28_06095</name>
</gene>
<evidence type="ECO:0000256" key="2">
    <source>
        <dbReference type="ARBA" id="ARBA00023125"/>
    </source>
</evidence>
<dbReference type="Gene3D" id="1.10.443.10">
    <property type="entry name" value="Intergrase catalytic core"/>
    <property type="match status" value="1"/>
</dbReference>
<comment type="similarity">
    <text evidence="1">Belongs to the 'phage' integrase family.</text>
</comment>
<comment type="caution">
    <text evidence="6">The sequence shown here is derived from an EMBL/GenBank/DDBJ whole genome shotgun (WGS) entry which is preliminary data.</text>
</comment>
<evidence type="ECO:0000259" key="5">
    <source>
        <dbReference type="PROSITE" id="PS51898"/>
    </source>
</evidence>
<dbReference type="Gene3D" id="1.10.150.130">
    <property type="match status" value="1"/>
</dbReference>
<dbReference type="SUPFAM" id="SSF56349">
    <property type="entry name" value="DNA breaking-rejoining enzymes"/>
    <property type="match status" value="1"/>
</dbReference>
<dbReference type="InterPro" id="IPR013762">
    <property type="entry name" value="Integrase-like_cat_sf"/>
</dbReference>
<dbReference type="PANTHER" id="PTHR30349">
    <property type="entry name" value="PHAGE INTEGRASE-RELATED"/>
    <property type="match status" value="1"/>
</dbReference>
<reference evidence="6 7" key="2">
    <citation type="submission" date="2023-06" db="EMBL/GenBank/DDBJ databases">
        <authorList>
            <person name="Zeman M."/>
            <person name="Kubasova T."/>
            <person name="Jahodarova E."/>
            <person name="Nykrynova M."/>
            <person name="Rychlik I."/>
        </authorList>
    </citation>
    <scope>NUCLEOTIDE SEQUENCE [LARGE SCALE GENOMIC DNA]</scope>
    <source>
        <strain evidence="6 7">154_Feed</strain>
    </source>
</reference>
<evidence type="ECO:0000256" key="3">
    <source>
        <dbReference type="ARBA" id="ARBA00023172"/>
    </source>
</evidence>
<feature type="compositionally biased region" description="Basic and acidic residues" evidence="4">
    <location>
        <begin position="356"/>
        <end position="366"/>
    </location>
</feature>
<dbReference type="InterPro" id="IPR010998">
    <property type="entry name" value="Integrase_recombinase_N"/>
</dbReference>
<dbReference type="InterPro" id="IPR050090">
    <property type="entry name" value="Tyrosine_recombinase_XerCD"/>
</dbReference>
<dbReference type="InterPro" id="IPR002104">
    <property type="entry name" value="Integrase_catalytic"/>
</dbReference>
<sequence>MREYLLEHVAYCRDVEQPSPTTVRGYRNIVDTRFTGEFGEIPLVDLKPFMIEERYAQLRTNGGMGGKPLSGKIVASAASFLSTALKRAVALELLPSNPCDRVKAPSMSKPKTNVLSKDEVRRMLTLLIGHPDQRFAMACRLALATGMRRGEVCGLVWDDVNLDDGAIHVANALVQVSAEDAIDGNRIRLKPTKTDASERTIAIDALTLQWLRLHRELQHYRLLYFGVEQLGSTPVFAGALGEWYRPDDFTKDFESFRSQHHFDIRLHDLRHSQASLLIEAGEDIVTIAKRLGHARVSTTLDIYSHLMPGKDRGLRIRLVRFFNLILPPDRQPSRDENPSVPRLSRMMKTLSQPTKKSAEQAADLRFHGRGGRI</sequence>
<proteinExistence type="inferred from homology"/>
<keyword evidence="7" id="KW-1185">Reference proteome</keyword>
<dbReference type="EMBL" id="JAUDDZ010000007">
    <property type="protein sequence ID" value="MDM8275069.1"/>
    <property type="molecule type" value="Genomic_DNA"/>
</dbReference>
<protein>
    <submittedName>
        <fullName evidence="6">Site-specific integrase</fullName>
    </submittedName>
</protein>
<evidence type="ECO:0000256" key="4">
    <source>
        <dbReference type="SAM" id="MobiDB-lite"/>
    </source>
</evidence>
<name>A0ABT7VB13_9ACTN</name>
<feature type="region of interest" description="Disordered" evidence="4">
    <location>
        <begin position="349"/>
        <end position="373"/>
    </location>
</feature>
<evidence type="ECO:0000313" key="6">
    <source>
        <dbReference type="EMBL" id="MDM8275069.1"/>
    </source>
</evidence>
<dbReference type="PANTHER" id="PTHR30349:SF64">
    <property type="entry name" value="PROPHAGE INTEGRASE INTD-RELATED"/>
    <property type="match status" value="1"/>
</dbReference>
<dbReference type="Proteomes" id="UP001529421">
    <property type="component" value="Unassembled WGS sequence"/>
</dbReference>